<dbReference type="Proteomes" id="UP001341840">
    <property type="component" value="Unassembled WGS sequence"/>
</dbReference>
<evidence type="ECO:0000256" key="1">
    <source>
        <dbReference type="SAM" id="Coils"/>
    </source>
</evidence>
<feature type="region of interest" description="Disordered" evidence="2">
    <location>
        <begin position="279"/>
        <end position="302"/>
    </location>
</feature>
<comment type="caution">
    <text evidence="3">The sequence shown here is derived from an EMBL/GenBank/DDBJ whole genome shotgun (WGS) entry which is preliminary data.</text>
</comment>
<keyword evidence="1" id="KW-0175">Coiled coil</keyword>
<sequence>GLFASRSLAKASKRADSGDKVLERRGVDLQGNSDAQVKTKVPDCNTSSLKPFFKQRAEKALSSSQVVKIKKGSEVDKPPERKRPVSMKRLRSEEGLGKKVIDLIEKKCCRKEFSLEDEINFTKSQRNFHGFDGTADLTSVWGEHFPFSVVTDEHFQSKADLDLLVKSGKIVVARYMQATRFMCISQGLELQALEETSQRDRESVEKAAEKEKKLQNALEQAALKVKEIALLKEEMEKLNSECAKLRKDNSDLEGRVAKAQAELFATWVKFEDMDPVKSCPQRELIDDDEVPVEGSDDHNSSK</sequence>
<evidence type="ECO:0000256" key="2">
    <source>
        <dbReference type="SAM" id="MobiDB-lite"/>
    </source>
</evidence>
<evidence type="ECO:0000313" key="4">
    <source>
        <dbReference type="Proteomes" id="UP001341840"/>
    </source>
</evidence>
<name>A0ABU6YR44_9FABA</name>
<feature type="compositionally biased region" description="Basic and acidic residues" evidence="2">
    <location>
        <begin position="13"/>
        <end position="27"/>
    </location>
</feature>
<gene>
    <name evidence="3" type="ORF">PIB30_087657</name>
</gene>
<accession>A0ABU6YR44</accession>
<feature type="region of interest" description="Disordered" evidence="2">
    <location>
        <begin position="1"/>
        <end position="41"/>
    </location>
</feature>
<feature type="non-terminal residue" evidence="3">
    <location>
        <position position="1"/>
    </location>
</feature>
<reference evidence="3 4" key="1">
    <citation type="journal article" date="2023" name="Plants (Basel)">
        <title>Bridging the Gap: Combining Genomics and Transcriptomics Approaches to Understand Stylosanthes scabra, an Orphan Legume from the Brazilian Caatinga.</title>
        <authorList>
            <person name="Ferreira-Neto J.R.C."/>
            <person name="da Silva M.D."/>
            <person name="Binneck E."/>
            <person name="de Melo N.F."/>
            <person name="da Silva R.H."/>
            <person name="de Melo A.L.T.M."/>
            <person name="Pandolfi V."/>
            <person name="Bustamante F.O."/>
            <person name="Brasileiro-Vidal A.C."/>
            <person name="Benko-Iseppon A.M."/>
        </authorList>
    </citation>
    <scope>NUCLEOTIDE SEQUENCE [LARGE SCALE GENOMIC DNA]</scope>
    <source>
        <tissue evidence="3">Leaves</tissue>
    </source>
</reference>
<feature type="compositionally biased region" description="Low complexity" evidence="2">
    <location>
        <begin position="1"/>
        <end position="10"/>
    </location>
</feature>
<feature type="coiled-coil region" evidence="1">
    <location>
        <begin position="190"/>
        <end position="262"/>
    </location>
</feature>
<organism evidence="3 4">
    <name type="scientific">Stylosanthes scabra</name>
    <dbReference type="NCBI Taxonomy" id="79078"/>
    <lineage>
        <taxon>Eukaryota</taxon>
        <taxon>Viridiplantae</taxon>
        <taxon>Streptophyta</taxon>
        <taxon>Embryophyta</taxon>
        <taxon>Tracheophyta</taxon>
        <taxon>Spermatophyta</taxon>
        <taxon>Magnoliopsida</taxon>
        <taxon>eudicotyledons</taxon>
        <taxon>Gunneridae</taxon>
        <taxon>Pentapetalae</taxon>
        <taxon>rosids</taxon>
        <taxon>fabids</taxon>
        <taxon>Fabales</taxon>
        <taxon>Fabaceae</taxon>
        <taxon>Papilionoideae</taxon>
        <taxon>50 kb inversion clade</taxon>
        <taxon>dalbergioids sensu lato</taxon>
        <taxon>Dalbergieae</taxon>
        <taxon>Pterocarpus clade</taxon>
        <taxon>Stylosanthes</taxon>
    </lineage>
</organism>
<dbReference type="EMBL" id="JASCZI010243209">
    <property type="protein sequence ID" value="MED6212877.1"/>
    <property type="molecule type" value="Genomic_DNA"/>
</dbReference>
<keyword evidence="4" id="KW-1185">Reference proteome</keyword>
<proteinExistence type="predicted"/>
<evidence type="ECO:0000313" key="3">
    <source>
        <dbReference type="EMBL" id="MED6212877.1"/>
    </source>
</evidence>
<protein>
    <submittedName>
        <fullName evidence="3">Uncharacterized protein</fullName>
    </submittedName>
</protein>